<evidence type="ECO:0000256" key="6">
    <source>
        <dbReference type="ARBA" id="ARBA00022741"/>
    </source>
</evidence>
<evidence type="ECO:0000256" key="13">
    <source>
        <dbReference type="RuleBase" id="RU000504"/>
    </source>
</evidence>
<name>A0A2H0V9A4_9BACT</name>
<evidence type="ECO:0000256" key="5">
    <source>
        <dbReference type="ARBA" id="ARBA00022723"/>
    </source>
</evidence>
<dbReference type="GO" id="GO:0016301">
    <property type="term" value="F:kinase activity"/>
    <property type="evidence" value="ECO:0007669"/>
    <property type="project" value="UniProtKB-KW"/>
</dbReference>
<evidence type="ECO:0000256" key="2">
    <source>
        <dbReference type="ARBA" id="ARBA00008663"/>
    </source>
</evidence>
<dbReference type="EC" id="2.7.1.40" evidence="3 12"/>
<evidence type="ECO:0000256" key="11">
    <source>
        <dbReference type="ARBA" id="ARBA00023317"/>
    </source>
</evidence>
<dbReference type="InterPro" id="IPR015813">
    <property type="entry name" value="Pyrv/PenolPyrv_kinase-like_dom"/>
</dbReference>
<keyword evidence="6" id="KW-0547">Nucleotide-binding</keyword>
<dbReference type="GO" id="GO:0000287">
    <property type="term" value="F:magnesium ion binding"/>
    <property type="evidence" value="ECO:0007669"/>
    <property type="project" value="UniProtKB-UniRule"/>
</dbReference>
<dbReference type="Gene3D" id="2.40.33.10">
    <property type="entry name" value="PK beta-barrel domain-like"/>
    <property type="match status" value="1"/>
</dbReference>
<sequence>MTTKIIATIGPKTEAPEQLLAILEAGVDVVRVNFSHATYDQYKKITKVIKSFNRHHHERHVALMLDLQGPRIRVGVLPTEGLLFKEKEVYQFSYSRKAYQPGGVIPIDNADLYLDIEKDHPLFFGNGMIELLVKEVKNKIITAQVVIGGRLLSRKGINVPYTHIKKGGLTPKDIKDVKFGLREGMDYVALSFVQNDDDVIHLRNLLGAKSKVKIVSKIERALALKNIDKIIEASDIIMVARGDLGIEVPIEDLPIIQKNLVRHAHWQGKPAIIATQVMTSMIKNPHPTRAEVSDISNAVFDGADMVMLSDETAVGDYPVAAVKILRKVMNRSENYIYKSDLIS</sequence>
<comment type="pathway">
    <text evidence="1 13">Carbohydrate degradation; glycolysis; pyruvate from D-glyceraldehyde 3-phosphate: step 5/5.</text>
</comment>
<protein>
    <recommendedName>
        <fullName evidence="3 12">Pyruvate kinase</fullName>
        <ecNumber evidence="3 12">2.7.1.40</ecNumber>
    </recommendedName>
</protein>
<dbReference type="GO" id="GO:0030955">
    <property type="term" value="F:potassium ion binding"/>
    <property type="evidence" value="ECO:0007669"/>
    <property type="project" value="UniProtKB-UniRule"/>
</dbReference>
<dbReference type="AlphaFoldDB" id="A0A2H0V9A4"/>
<dbReference type="InterPro" id="IPR001697">
    <property type="entry name" value="Pyr_Knase"/>
</dbReference>
<evidence type="ECO:0000259" key="14">
    <source>
        <dbReference type="Pfam" id="PF00224"/>
    </source>
</evidence>
<dbReference type="PRINTS" id="PR01050">
    <property type="entry name" value="PYRUVTKNASE"/>
</dbReference>
<keyword evidence="11 15" id="KW-0670">Pyruvate</keyword>
<reference evidence="16" key="1">
    <citation type="submission" date="2017-09" db="EMBL/GenBank/DDBJ databases">
        <title>Depth-based differentiation of microbial function through sediment-hosted aquifers and enrichment of novel symbionts in the deep terrestrial subsurface.</title>
        <authorList>
            <person name="Probst A.J."/>
            <person name="Ladd B."/>
            <person name="Jarett J.K."/>
            <person name="Geller-Mcgrath D.E."/>
            <person name="Sieber C.M.K."/>
            <person name="Emerson J.B."/>
            <person name="Anantharaman K."/>
            <person name="Thomas B.C."/>
            <person name="Malmstrom R."/>
            <person name="Stieglmeier M."/>
            <person name="Klingl A."/>
            <person name="Woyke T."/>
            <person name="Ryan C.M."/>
            <person name="Banfield J.F."/>
        </authorList>
    </citation>
    <scope>NUCLEOTIDE SEQUENCE [LARGE SCALE GENOMIC DNA]</scope>
</reference>
<keyword evidence="4 13" id="KW-0808">Transferase</keyword>
<evidence type="ECO:0000256" key="7">
    <source>
        <dbReference type="ARBA" id="ARBA00022777"/>
    </source>
</evidence>
<dbReference type="SUPFAM" id="SSF51621">
    <property type="entry name" value="Phosphoenolpyruvate/pyruvate domain"/>
    <property type="match status" value="1"/>
</dbReference>
<dbReference type="Pfam" id="PF00224">
    <property type="entry name" value="PK"/>
    <property type="match status" value="1"/>
</dbReference>
<keyword evidence="8" id="KW-0067">ATP-binding</keyword>
<gene>
    <name evidence="15" type="primary">pyk</name>
    <name evidence="15" type="ORF">COT93_01310</name>
</gene>
<dbReference type="PANTHER" id="PTHR11817">
    <property type="entry name" value="PYRUVATE KINASE"/>
    <property type="match status" value="1"/>
</dbReference>
<evidence type="ECO:0000256" key="4">
    <source>
        <dbReference type="ARBA" id="ARBA00022679"/>
    </source>
</evidence>
<evidence type="ECO:0000256" key="8">
    <source>
        <dbReference type="ARBA" id="ARBA00022840"/>
    </source>
</evidence>
<evidence type="ECO:0000256" key="1">
    <source>
        <dbReference type="ARBA" id="ARBA00004997"/>
    </source>
</evidence>
<evidence type="ECO:0000256" key="10">
    <source>
        <dbReference type="ARBA" id="ARBA00023152"/>
    </source>
</evidence>
<dbReference type="NCBIfam" id="TIGR01064">
    <property type="entry name" value="pyruv_kin"/>
    <property type="match status" value="1"/>
</dbReference>
<dbReference type="GO" id="GO:0004743">
    <property type="term" value="F:pyruvate kinase activity"/>
    <property type="evidence" value="ECO:0007669"/>
    <property type="project" value="UniProtKB-UniRule"/>
</dbReference>
<keyword evidence="10 13" id="KW-0324">Glycolysis</keyword>
<keyword evidence="9 13" id="KW-0460">Magnesium</keyword>
<evidence type="ECO:0000256" key="12">
    <source>
        <dbReference type="NCBIfam" id="TIGR01064"/>
    </source>
</evidence>
<comment type="similarity">
    <text evidence="2 13">Belongs to the pyruvate kinase family.</text>
</comment>
<evidence type="ECO:0000256" key="9">
    <source>
        <dbReference type="ARBA" id="ARBA00022842"/>
    </source>
</evidence>
<dbReference type="SUPFAM" id="SSF50800">
    <property type="entry name" value="PK beta-barrel domain-like"/>
    <property type="match status" value="1"/>
</dbReference>
<dbReference type="UniPathway" id="UPA00109">
    <property type="reaction ID" value="UER00188"/>
</dbReference>
<dbReference type="Gene3D" id="3.20.20.60">
    <property type="entry name" value="Phosphoenolpyruvate-binding domains"/>
    <property type="match status" value="1"/>
</dbReference>
<comment type="caution">
    <text evidence="15">The sequence shown here is derived from an EMBL/GenBank/DDBJ whole genome shotgun (WGS) entry which is preliminary data.</text>
</comment>
<dbReference type="InterPro" id="IPR011037">
    <property type="entry name" value="Pyrv_Knase-like_insert_dom_sf"/>
</dbReference>
<dbReference type="InterPro" id="IPR040442">
    <property type="entry name" value="Pyrv_kinase-like_dom_sf"/>
</dbReference>
<evidence type="ECO:0000313" key="15">
    <source>
        <dbReference type="EMBL" id="PIR95651.1"/>
    </source>
</evidence>
<organism evidence="15 16">
    <name type="scientific">Candidatus Falkowbacteria bacterium CG10_big_fil_rev_8_21_14_0_10_37_18</name>
    <dbReference type="NCBI Taxonomy" id="1974562"/>
    <lineage>
        <taxon>Bacteria</taxon>
        <taxon>Candidatus Falkowiibacteriota</taxon>
    </lineage>
</organism>
<accession>A0A2H0V9A4</accession>
<evidence type="ECO:0000256" key="3">
    <source>
        <dbReference type="ARBA" id="ARBA00012142"/>
    </source>
</evidence>
<feature type="domain" description="Pyruvate kinase barrel" evidence="14">
    <location>
        <begin position="2"/>
        <end position="322"/>
    </location>
</feature>
<keyword evidence="7 13" id="KW-0418">Kinase</keyword>
<dbReference type="InterPro" id="IPR015806">
    <property type="entry name" value="Pyrv_Knase_insert_dom_sf"/>
</dbReference>
<comment type="catalytic activity">
    <reaction evidence="13">
        <text>pyruvate + ATP = phosphoenolpyruvate + ADP + H(+)</text>
        <dbReference type="Rhea" id="RHEA:18157"/>
        <dbReference type="ChEBI" id="CHEBI:15361"/>
        <dbReference type="ChEBI" id="CHEBI:15378"/>
        <dbReference type="ChEBI" id="CHEBI:30616"/>
        <dbReference type="ChEBI" id="CHEBI:58702"/>
        <dbReference type="ChEBI" id="CHEBI:456216"/>
        <dbReference type="EC" id="2.7.1.40"/>
    </reaction>
</comment>
<dbReference type="Proteomes" id="UP000229972">
    <property type="component" value="Unassembled WGS sequence"/>
</dbReference>
<proteinExistence type="inferred from homology"/>
<dbReference type="InterPro" id="IPR015793">
    <property type="entry name" value="Pyrv_Knase_brl"/>
</dbReference>
<evidence type="ECO:0000313" key="16">
    <source>
        <dbReference type="Proteomes" id="UP000229972"/>
    </source>
</evidence>
<dbReference type="EMBL" id="PFAL01000013">
    <property type="protein sequence ID" value="PIR95651.1"/>
    <property type="molecule type" value="Genomic_DNA"/>
</dbReference>
<dbReference type="GO" id="GO:0005524">
    <property type="term" value="F:ATP binding"/>
    <property type="evidence" value="ECO:0007669"/>
    <property type="project" value="UniProtKB-KW"/>
</dbReference>
<keyword evidence="5" id="KW-0479">Metal-binding</keyword>